<proteinExistence type="predicted"/>
<protein>
    <submittedName>
        <fullName evidence="1">Uncharacterized protein</fullName>
    </submittedName>
</protein>
<evidence type="ECO:0000313" key="1">
    <source>
        <dbReference type="EMBL" id="KAJ7984685.1"/>
    </source>
</evidence>
<dbReference type="Proteomes" id="UP001157502">
    <property type="component" value="Chromosome 37"/>
</dbReference>
<gene>
    <name evidence="1" type="ORF">DPEC_G00357320</name>
</gene>
<keyword evidence="2" id="KW-1185">Reference proteome</keyword>
<dbReference type="EMBL" id="CM055764">
    <property type="protein sequence ID" value="KAJ7984685.1"/>
    <property type="molecule type" value="Genomic_DNA"/>
</dbReference>
<reference evidence="1" key="1">
    <citation type="submission" date="2021-05" db="EMBL/GenBank/DDBJ databases">
        <authorList>
            <person name="Pan Q."/>
            <person name="Jouanno E."/>
            <person name="Zahm M."/>
            <person name="Klopp C."/>
            <person name="Cabau C."/>
            <person name="Louis A."/>
            <person name="Berthelot C."/>
            <person name="Parey E."/>
            <person name="Roest Crollius H."/>
            <person name="Montfort J."/>
            <person name="Robinson-Rechavi M."/>
            <person name="Bouchez O."/>
            <person name="Lampietro C."/>
            <person name="Lopez Roques C."/>
            <person name="Donnadieu C."/>
            <person name="Postlethwait J."/>
            <person name="Bobe J."/>
            <person name="Dillon D."/>
            <person name="Chandos A."/>
            <person name="von Hippel F."/>
            <person name="Guiguen Y."/>
        </authorList>
    </citation>
    <scope>NUCLEOTIDE SEQUENCE</scope>
    <source>
        <strain evidence="1">YG-Jan2019</strain>
    </source>
</reference>
<sequence length="220" mass="24226">MSSQNTSPLIGTALKSSNLNMSPDIGSIHSVERSTPELEPRENPEVVGHLKSLSGGGGPATCSSDDGMREDTGGATTVSLSAAETEVSNHHIDDSPPSPELNFSIQGTHHFFTQRFFPAYEYSLVLKGEVVNDRLRQKELARIALAKAKEDVRLREQWEAEEEERRKEEERRRKEEDEEAEQGEGQEDEPNSSPVARAPATPTPVVITKHQAATAAKKKR</sequence>
<evidence type="ECO:0000313" key="2">
    <source>
        <dbReference type="Proteomes" id="UP001157502"/>
    </source>
</evidence>
<accession>A0ACC2EZY7</accession>
<organism evidence="1 2">
    <name type="scientific">Dallia pectoralis</name>
    <name type="common">Alaska blackfish</name>
    <dbReference type="NCBI Taxonomy" id="75939"/>
    <lineage>
        <taxon>Eukaryota</taxon>
        <taxon>Metazoa</taxon>
        <taxon>Chordata</taxon>
        <taxon>Craniata</taxon>
        <taxon>Vertebrata</taxon>
        <taxon>Euteleostomi</taxon>
        <taxon>Actinopterygii</taxon>
        <taxon>Neopterygii</taxon>
        <taxon>Teleostei</taxon>
        <taxon>Protacanthopterygii</taxon>
        <taxon>Esociformes</taxon>
        <taxon>Umbridae</taxon>
        <taxon>Dallia</taxon>
    </lineage>
</organism>
<comment type="caution">
    <text evidence="1">The sequence shown here is derived from an EMBL/GenBank/DDBJ whole genome shotgun (WGS) entry which is preliminary data.</text>
</comment>
<name>A0ACC2EZY7_DALPE</name>